<dbReference type="Proteomes" id="UP001596087">
    <property type="component" value="Unassembled WGS sequence"/>
</dbReference>
<dbReference type="SUPFAM" id="SSF50199">
    <property type="entry name" value="Staphylococcal nuclease"/>
    <property type="match status" value="1"/>
</dbReference>
<accession>A0ABW0BET5</accession>
<dbReference type="InterPro" id="IPR016071">
    <property type="entry name" value="Staphylococal_nuclease_OB-fold"/>
</dbReference>
<sequence length="149" mass="16315">MAMTAAGARRLFVGAVVAALLAVGAPATARTADVDYVVDGDTIRLDSGTYVRLIGIDSPEKGHCGYRKAKKQLDAWVGSKARLANPAAVQDKDQYDRLLRYVRASGRDTGLAMIRKGLAKARYDGLDGYDKHPRQKKYRRADRRSTDVC</sequence>
<keyword evidence="5" id="KW-1185">Reference proteome</keyword>
<dbReference type="EMBL" id="JBHSKD010000004">
    <property type="protein sequence ID" value="MFC5175786.1"/>
    <property type="molecule type" value="Genomic_DNA"/>
</dbReference>
<feature type="signal peptide" evidence="2">
    <location>
        <begin position="1"/>
        <end position="29"/>
    </location>
</feature>
<feature type="chain" id="PRO_5045692333" evidence="2">
    <location>
        <begin position="30"/>
        <end position="149"/>
    </location>
</feature>
<gene>
    <name evidence="4" type="ORF">ACFPGP_03820</name>
</gene>
<evidence type="ECO:0000256" key="1">
    <source>
        <dbReference type="SAM" id="MobiDB-lite"/>
    </source>
</evidence>
<name>A0ABW0BET5_9ACTN</name>
<comment type="caution">
    <text evidence="4">The sequence shown here is derived from an EMBL/GenBank/DDBJ whole genome shotgun (WGS) entry which is preliminary data.</text>
</comment>
<evidence type="ECO:0000256" key="2">
    <source>
        <dbReference type="SAM" id="SignalP"/>
    </source>
</evidence>
<dbReference type="Gene3D" id="2.40.50.90">
    <property type="match status" value="1"/>
</dbReference>
<feature type="region of interest" description="Disordered" evidence="1">
    <location>
        <begin position="129"/>
        <end position="149"/>
    </location>
</feature>
<proteinExistence type="predicted"/>
<evidence type="ECO:0000259" key="3">
    <source>
        <dbReference type="PROSITE" id="PS50830"/>
    </source>
</evidence>
<dbReference type="Pfam" id="PF00565">
    <property type="entry name" value="SNase"/>
    <property type="match status" value="1"/>
</dbReference>
<protein>
    <submittedName>
        <fullName evidence="4">Thermonuclease family protein</fullName>
    </submittedName>
</protein>
<dbReference type="RefSeq" id="WP_378587106.1">
    <property type="nucleotide sequence ID" value="NZ_JBHSKD010000004.1"/>
</dbReference>
<dbReference type="PROSITE" id="PS50830">
    <property type="entry name" value="TNASE_3"/>
    <property type="match status" value="1"/>
</dbReference>
<feature type="compositionally biased region" description="Basic residues" evidence="1">
    <location>
        <begin position="133"/>
        <end position="142"/>
    </location>
</feature>
<evidence type="ECO:0000313" key="5">
    <source>
        <dbReference type="Proteomes" id="UP001596087"/>
    </source>
</evidence>
<organism evidence="4 5">
    <name type="scientific">Nocardioides taihuensis</name>
    <dbReference type="NCBI Taxonomy" id="1835606"/>
    <lineage>
        <taxon>Bacteria</taxon>
        <taxon>Bacillati</taxon>
        <taxon>Actinomycetota</taxon>
        <taxon>Actinomycetes</taxon>
        <taxon>Propionibacteriales</taxon>
        <taxon>Nocardioidaceae</taxon>
        <taxon>Nocardioides</taxon>
    </lineage>
</organism>
<evidence type="ECO:0000313" key="4">
    <source>
        <dbReference type="EMBL" id="MFC5175786.1"/>
    </source>
</evidence>
<reference evidence="5" key="1">
    <citation type="journal article" date="2019" name="Int. J. Syst. Evol. Microbiol.">
        <title>The Global Catalogue of Microorganisms (GCM) 10K type strain sequencing project: providing services to taxonomists for standard genome sequencing and annotation.</title>
        <authorList>
            <consortium name="The Broad Institute Genomics Platform"/>
            <consortium name="The Broad Institute Genome Sequencing Center for Infectious Disease"/>
            <person name="Wu L."/>
            <person name="Ma J."/>
        </authorList>
    </citation>
    <scope>NUCLEOTIDE SEQUENCE [LARGE SCALE GENOMIC DNA]</scope>
    <source>
        <strain evidence="5">DFY41</strain>
    </source>
</reference>
<keyword evidence="2" id="KW-0732">Signal</keyword>
<dbReference type="InterPro" id="IPR035437">
    <property type="entry name" value="SNase_OB-fold_sf"/>
</dbReference>
<feature type="domain" description="TNase-like" evidence="3">
    <location>
        <begin position="28"/>
        <end position="149"/>
    </location>
</feature>